<evidence type="ECO:0000256" key="6">
    <source>
        <dbReference type="ARBA" id="ARBA00022982"/>
    </source>
</evidence>
<evidence type="ECO:0000313" key="10">
    <source>
        <dbReference type="EMBL" id="KAG2207917.1"/>
    </source>
</evidence>
<dbReference type="GO" id="GO:0022900">
    <property type="term" value="P:electron transport chain"/>
    <property type="evidence" value="ECO:0007669"/>
    <property type="project" value="InterPro"/>
</dbReference>
<evidence type="ECO:0000256" key="9">
    <source>
        <dbReference type="RuleBase" id="RU367010"/>
    </source>
</evidence>
<evidence type="ECO:0000256" key="1">
    <source>
        <dbReference type="ARBA" id="ARBA00005882"/>
    </source>
</evidence>
<keyword evidence="2 9" id="KW-0813">Transport</keyword>
<evidence type="ECO:0000313" key="11">
    <source>
        <dbReference type="Proteomes" id="UP000603453"/>
    </source>
</evidence>
<dbReference type="GO" id="GO:0005743">
    <property type="term" value="C:mitochondrial inner membrane"/>
    <property type="evidence" value="ECO:0007669"/>
    <property type="project" value="UniProtKB-SubCell"/>
</dbReference>
<evidence type="ECO:0000256" key="3">
    <source>
        <dbReference type="ARBA" id="ARBA00022660"/>
    </source>
</evidence>
<gene>
    <name evidence="10" type="ORF">INT47_010901</name>
</gene>
<dbReference type="PANTHER" id="PTHR12219">
    <property type="entry name" value="NADH-UBIQUINONE OXIDOREDUCTASE"/>
    <property type="match status" value="1"/>
</dbReference>
<keyword evidence="3 9" id="KW-0679">Respiratory chain</keyword>
<comment type="subcellular location">
    <subcellularLocation>
        <location evidence="9">Mitochondrion inner membrane</location>
        <topology evidence="9">Peripheral membrane protein</topology>
        <orientation evidence="9">Matrix side</orientation>
    </subcellularLocation>
</comment>
<keyword evidence="7 9" id="KW-0496">Mitochondrion</keyword>
<keyword evidence="6 9" id="KW-0249">Electron transport</keyword>
<reference evidence="10" key="1">
    <citation type="submission" date="2020-12" db="EMBL/GenBank/DDBJ databases">
        <title>Metabolic potential, ecology and presence of endohyphal bacteria is reflected in genomic diversity of Mucoromycotina.</title>
        <authorList>
            <person name="Muszewska A."/>
            <person name="Okrasinska A."/>
            <person name="Steczkiewicz K."/>
            <person name="Drgas O."/>
            <person name="Orlowska M."/>
            <person name="Perlinska-Lenart U."/>
            <person name="Aleksandrzak-Piekarczyk T."/>
            <person name="Szatraj K."/>
            <person name="Zielenkiewicz U."/>
            <person name="Pilsyk S."/>
            <person name="Malc E."/>
            <person name="Mieczkowski P."/>
            <person name="Kruszewska J.S."/>
            <person name="Biernat P."/>
            <person name="Pawlowska J."/>
        </authorList>
    </citation>
    <scope>NUCLEOTIDE SEQUENCE</scope>
    <source>
        <strain evidence="10">WA0000017839</strain>
    </source>
</reference>
<dbReference type="FunFam" id="3.30.160.190:FF:000001">
    <property type="entry name" value="NADH-ubiquinone oxidoreductase 21 kDa subunit mitochondrial"/>
    <property type="match status" value="1"/>
</dbReference>
<sequence>MSSPLVARTAMLCRSAIAKPALLNTVRFSSSQTKDVIHLENEPTLSVENLSGAPEALLDRGVRIFKPTRTPTQQGKNGTRFWRIDFDILEDGNRFENPLMGWASSSDYQQALTMKFLSKEDAIKFSEKQGWNYYVQEPKVAKFVKKSYADNYRYSPGKLRYIMTK</sequence>
<evidence type="ECO:0000256" key="4">
    <source>
        <dbReference type="ARBA" id="ARBA00022792"/>
    </source>
</evidence>
<comment type="caution">
    <text evidence="10">The sequence shown here is derived from an EMBL/GenBank/DDBJ whole genome shotgun (WGS) entry which is preliminary data.</text>
</comment>
<keyword evidence="5 9" id="KW-0809">Transit peptide</keyword>
<dbReference type="AlphaFoldDB" id="A0A8H7RBI8"/>
<evidence type="ECO:0000256" key="5">
    <source>
        <dbReference type="ARBA" id="ARBA00022946"/>
    </source>
</evidence>
<dbReference type="Gene3D" id="3.30.160.190">
    <property type="entry name" value="atu1810 like domain"/>
    <property type="match status" value="1"/>
</dbReference>
<keyword evidence="11" id="KW-1185">Reference proteome</keyword>
<dbReference type="EMBL" id="JAEPRD010000022">
    <property type="protein sequence ID" value="KAG2207917.1"/>
    <property type="molecule type" value="Genomic_DNA"/>
</dbReference>
<dbReference type="Proteomes" id="UP000603453">
    <property type="component" value="Unassembled WGS sequence"/>
</dbReference>
<dbReference type="InterPro" id="IPR006885">
    <property type="entry name" value="NADH_UbQ_FeS_4_mit-like"/>
</dbReference>
<dbReference type="OrthoDB" id="3089at2759"/>
<keyword evidence="4 9" id="KW-0999">Mitochondrion inner membrane</keyword>
<dbReference type="InterPro" id="IPR038532">
    <property type="entry name" value="NDUFS4-like_sf"/>
</dbReference>
<dbReference type="Pfam" id="PF04800">
    <property type="entry name" value="NDUS4"/>
    <property type="match status" value="1"/>
</dbReference>
<keyword evidence="8 9" id="KW-0472">Membrane</keyword>
<comment type="function">
    <text evidence="9">Accessory subunit of the mitochondrial membrane respiratory chain NADH dehydrogenase (Complex I), that is believed not to be involved in catalysis. Complex I functions in the transfer of electrons from NADH to the respiratory chain. The immediate electron acceptor for the enzyme is believed to be ubiquinone.</text>
</comment>
<name>A0A8H7RBI8_9FUNG</name>
<evidence type="ECO:0000256" key="7">
    <source>
        <dbReference type="ARBA" id="ARBA00023128"/>
    </source>
</evidence>
<comment type="similarity">
    <text evidence="1 9">Belongs to the complex I NDUFS4 subunit family.</text>
</comment>
<proteinExistence type="inferred from homology"/>
<evidence type="ECO:0000256" key="2">
    <source>
        <dbReference type="ARBA" id="ARBA00022448"/>
    </source>
</evidence>
<accession>A0A8H7RBI8</accession>
<evidence type="ECO:0000256" key="8">
    <source>
        <dbReference type="ARBA" id="ARBA00023136"/>
    </source>
</evidence>
<organism evidence="10 11">
    <name type="scientific">Mucor saturninus</name>
    <dbReference type="NCBI Taxonomy" id="64648"/>
    <lineage>
        <taxon>Eukaryota</taxon>
        <taxon>Fungi</taxon>
        <taxon>Fungi incertae sedis</taxon>
        <taxon>Mucoromycota</taxon>
        <taxon>Mucoromycotina</taxon>
        <taxon>Mucoromycetes</taxon>
        <taxon>Mucorales</taxon>
        <taxon>Mucorineae</taxon>
        <taxon>Mucoraceae</taxon>
        <taxon>Mucor</taxon>
    </lineage>
</organism>
<dbReference type="PANTHER" id="PTHR12219:SF8">
    <property type="entry name" value="NADH DEHYDROGENASE [UBIQUINONE] IRON-SULFUR PROTEIN 4, MITOCHONDRIAL"/>
    <property type="match status" value="1"/>
</dbReference>
<protein>
    <recommendedName>
        <fullName evidence="9">NADH dehydrogenase [ubiquinone] iron-sulfur protein 4, mitochondrial</fullName>
    </recommendedName>
</protein>